<keyword evidence="1" id="KW-0805">Transcription regulation</keyword>
<feature type="domain" description="HTH araC/xylS-type" evidence="5">
    <location>
        <begin position="375"/>
        <end position="473"/>
    </location>
</feature>
<protein>
    <submittedName>
        <fullName evidence="7">Response regulator</fullName>
    </submittedName>
</protein>
<accession>A0A7Z2VK52</accession>
<evidence type="ECO:0000259" key="5">
    <source>
        <dbReference type="PROSITE" id="PS01124"/>
    </source>
</evidence>
<dbReference type="InterPro" id="IPR018062">
    <property type="entry name" value="HTH_AraC-typ_CS"/>
</dbReference>
<dbReference type="AlphaFoldDB" id="A0A7Z2VK52"/>
<evidence type="ECO:0000256" key="2">
    <source>
        <dbReference type="ARBA" id="ARBA00023125"/>
    </source>
</evidence>
<dbReference type="Gene3D" id="1.10.10.60">
    <property type="entry name" value="Homeodomain-like"/>
    <property type="match status" value="2"/>
</dbReference>
<evidence type="ECO:0000313" key="7">
    <source>
        <dbReference type="EMBL" id="QJD84534.1"/>
    </source>
</evidence>
<dbReference type="PROSITE" id="PS01124">
    <property type="entry name" value="HTH_ARAC_FAMILY_2"/>
    <property type="match status" value="1"/>
</dbReference>
<dbReference type="Pfam" id="PF00072">
    <property type="entry name" value="Response_reg"/>
    <property type="match status" value="1"/>
</dbReference>
<dbReference type="GO" id="GO:0043565">
    <property type="term" value="F:sequence-specific DNA binding"/>
    <property type="evidence" value="ECO:0007669"/>
    <property type="project" value="InterPro"/>
</dbReference>
<dbReference type="Gene3D" id="3.40.50.2300">
    <property type="match status" value="1"/>
</dbReference>
<dbReference type="PROSITE" id="PS50110">
    <property type="entry name" value="RESPONSE_REGULATORY"/>
    <property type="match status" value="1"/>
</dbReference>
<dbReference type="InterPro" id="IPR020449">
    <property type="entry name" value="Tscrpt_reg_AraC-type_HTH"/>
</dbReference>
<gene>
    <name evidence="7" type="ORF">HH215_16015</name>
</gene>
<dbReference type="PRINTS" id="PR00032">
    <property type="entry name" value="HTHARAC"/>
</dbReference>
<dbReference type="InterPro" id="IPR001789">
    <property type="entry name" value="Sig_transdc_resp-reg_receiver"/>
</dbReference>
<dbReference type="SMART" id="SM00448">
    <property type="entry name" value="REC"/>
    <property type="match status" value="1"/>
</dbReference>
<evidence type="ECO:0000259" key="6">
    <source>
        <dbReference type="PROSITE" id="PS50110"/>
    </source>
</evidence>
<dbReference type="Proteomes" id="UP000502248">
    <property type="component" value="Chromosome"/>
</dbReference>
<dbReference type="RefSeq" id="WP_169280815.1">
    <property type="nucleotide sequence ID" value="NZ_CP051680.1"/>
</dbReference>
<evidence type="ECO:0000313" key="8">
    <source>
        <dbReference type="Proteomes" id="UP000502248"/>
    </source>
</evidence>
<dbReference type="InterPro" id="IPR018060">
    <property type="entry name" value="HTH_AraC"/>
</dbReference>
<organism evidence="7 8">
    <name type="scientific">Cohnella herbarum</name>
    <dbReference type="NCBI Taxonomy" id="2728023"/>
    <lineage>
        <taxon>Bacteria</taxon>
        <taxon>Bacillati</taxon>
        <taxon>Bacillota</taxon>
        <taxon>Bacilli</taxon>
        <taxon>Bacillales</taxon>
        <taxon>Paenibacillaceae</taxon>
        <taxon>Cohnella</taxon>
    </lineage>
</organism>
<dbReference type="CDD" id="cd17536">
    <property type="entry name" value="REC_YesN-like"/>
    <property type="match status" value="1"/>
</dbReference>
<feature type="domain" description="Response regulatory" evidence="6">
    <location>
        <begin position="3"/>
        <end position="120"/>
    </location>
</feature>
<dbReference type="KEGG" id="cheb:HH215_16015"/>
<dbReference type="GO" id="GO:0000160">
    <property type="term" value="P:phosphorelay signal transduction system"/>
    <property type="evidence" value="ECO:0007669"/>
    <property type="project" value="InterPro"/>
</dbReference>
<reference evidence="7 8" key="1">
    <citation type="submission" date="2020-04" db="EMBL/GenBank/DDBJ databases">
        <title>Genome sequencing of novel species.</title>
        <authorList>
            <person name="Heo J."/>
            <person name="Kim S.-J."/>
            <person name="Kim J.-S."/>
            <person name="Hong S.-B."/>
            <person name="Kwon S.-W."/>
        </authorList>
    </citation>
    <scope>NUCLEOTIDE SEQUENCE [LARGE SCALE GENOMIC DNA]</scope>
    <source>
        <strain evidence="7 8">MFER-1</strain>
    </source>
</reference>
<evidence type="ECO:0000256" key="4">
    <source>
        <dbReference type="PROSITE-ProRule" id="PRU00169"/>
    </source>
</evidence>
<dbReference type="SUPFAM" id="SSF52172">
    <property type="entry name" value="CheY-like"/>
    <property type="match status" value="1"/>
</dbReference>
<dbReference type="PROSITE" id="PS00041">
    <property type="entry name" value="HTH_ARAC_FAMILY_1"/>
    <property type="match status" value="1"/>
</dbReference>
<keyword evidence="4" id="KW-0597">Phosphoprotein</keyword>
<dbReference type="Pfam" id="PF12833">
    <property type="entry name" value="HTH_18"/>
    <property type="match status" value="1"/>
</dbReference>
<dbReference type="SUPFAM" id="SSF46689">
    <property type="entry name" value="Homeodomain-like"/>
    <property type="match status" value="2"/>
</dbReference>
<dbReference type="PANTHER" id="PTHR43280:SF2">
    <property type="entry name" value="HTH-TYPE TRANSCRIPTIONAL REGULATOR EXSA"/>
    <property type="match status" value="1"/>
</dbReference>
<dbReference type="GO" id="GO:0003700">
    <property type="term" value="F:DNA-binding transcription factor activity"/>
    <property type="evidence" value="ECO:0007669"/>
    <property type="project" value="InterPro"/>
</dbReference>
<keyword evidence="8" id="KW-1185">Reference proteome</keyword>
<evidence type="ECO:0000256" key="1">
    <source>
        <dbReference type="ARBA" id="ARBA00023015"/>
    </source>
</evidence>
<evidence type="ECO:0000256" key="3">
    <source>
        <dbReference type="ARBA" id="ARBA00023163"/>
    </source>
</evidence>
<dbReference type="EMBL" id="CP051680">
    <property type="protein sequence ID" value="QJD84534.1"/>
    <property type="molecule type" value="Genomic_DNA"/>
</dbReference>
<dbReference type="SMART" id="SM00342">
    <property type="entry name" value="HTH_ARAC"/>
    <property type="match status" value="1"/>
</dbReference>
<keyword evidence="2" id="KW-0238">DNA-binding</keyword>
<dbReference type="InterPro" id="IPR009057">
    <property type="entry name" value="Homeodomain-like_sf"/>
</dbReference>
<dbReference type="InterPro" id="IPR011006">
    <property type="entry name" value="CheY-like_superfamily"/>
</dbReference>
<sequence>MHKVLLVDDENLVIKSLEAGIDWKKSGFSVIGKANNGVKALQMVKDLKPHVVFTDIRMPGISGLELIKKIKELDSTVQIIVISGYAEFAYVQKSLNYGVLGYCLKPFDDHEIETLLHTAAKAIEEIKHKREGHLLDLIEEIPNEQTQSAFKKILSDEGITADNLHVVVTLGKGKPIITENARSIAIHVGSAKSSYIVQSLNRESIASTVASPLPEGTLGIGIAQAELDMNGIMKAMEKATLKAWDFFIHGRKDIFVDPEQSNEIRANQLLKQLEKAIAKKDSRLLRATLDEMLESENRQCLSILHALKIYNLVYFHASADPSNTPEEDYIFSKEQLYHLFHSFESMIESLKDFLIDIDKPPEEQTENKTTNASLREVLKYINENYKSDISIQSISKSFYLNPNYLSQLFKRELEVTFTEYVTKVRLQEAKSLLQTTGLSIGEIAENIGFRDYFYFIRTFKRHTQQTPKQYRNKDKQGMGGKAHLKLRLEERM</sequence>
<keyword evidence="3" id="KW-0804">Transcription</keyword>
<proteinExistence type="predicted"/>
<dbReference type="PANTHER" id="PTHR43280">
    <property type="entry name" value="ARAC-FAMILY TRANSCRIPTIONAL REGULATOR"/>
    <property type="match status" value="1"/>
</dbReference>
<feature type="modified residue" description="4-aspartylphosphate" evidence="4">
    <location>
        <position position="55"/>
    </location>
</feature>
<name>A0A7Z2VK52_9BACL</name>